<dbReference type="EMBL" id="HBGY01034371">
    <property type="protein sequence ID" value="CAD9615972.1"/>
    <property type="molecule type" value="Transcribed_RNA"/>
</dbReference>
<sequence>MMTNLLHVSLSFILSYPILVSAWSFGSSTNEQTDSKFTIANRQDWLDNKSSMRITYLGCRWSYIVKDGDEGCREDESGDGTQYWYQMANCRRANVAFAVYGADSGSTRCSKGQFLENFVTTKGLVDFAYDMNNYDYNNNPLTYDDIADLPTCQYQNGYYQSVGCTSDGHFTVDNFNDQYCTQYVSTSNNLKTLNKALSKISCHDCMVNSGDDDNYGTLCASLLYNADVCSYLDSSLCSNPNGNKKIKGSTQSASRAYQDSSSGGSSIGNKLKYFFGTVFLAASFAMFLGILFTNRRKRRALLFRRSQSRSKRSSSRRHEGEFA</sequence>
<feature type="signal peptide" evidence="3">
    <location>
        <begin position="1"/>
        <end position="22"/>
    </location>
</feature>
<keyword evidence="3" id="KW-0732">Signal</keyword>
<keyword evidence="2" id="KW-0472">Membrane</keyword>
<evidence type="ECO:0000256" key="2">
    <source>
        <dbReference type="SAM" id="Phobius"/>
    </source>
</evidence>
<evidence type="ECO:0000256" key="1">
    <source>
        <dbReference type="SAM" id="MobiDB-lite"/>
    </source>
</evidence>
<keyword evidence="2" id="KW-1133">Transmembrane helix</keyword>
<proteinExistence type="predicted"/>
<evidence type="ECO:0000313" key="4">
    <source>
        <dbReference type="EMBL" id="CAD9615972.1"/>
    </source>
</evidence>
<evidence type="ECO:0000256" key="3">
    <source>
        <dbReference type="SAM" id="SignalP"/>
    </source>
</evidence>
<dbReference type="AlphaFoldDB" id="A0A7S2PRV3"/>
<keyword evidence="2" id="KW-0812">Transmembrane</keyword>
<feature type="compositionally biased region" description="Basic residues" evidence="1">
    <location>
        <begin position="304"/>
        <end position="315"/>
    </location>
</feature>
<feature type="chain" id="PRO_5031279046" evidence="3">
    <location>
        <begin position="23"/>
        <end position="323"/>
    </location>
</feature>
<accession>A0A7S2PRV3</accession>
<name>A0A7S2PRV3_9STRA</name>
<feature type="transmembrane region" description="Helical" evidence="2">
    <location>
        <begin position="273"/>
        <end position="294"/>
    </location>
</feature>
<feature type="region of interest" description="Disordered" evidence="1">
    <location>
        <begin position="304"/>
        <end position="323"/>
    </location>
</feature>
<reference evidence="4" key="1">
    <citation type="submission" date="2021-01" db="EMBL/GenBank/DDBJ databases">
        <authorList>
            <person name="Corre E."/>
            <person name="Pelletier E."/>
            <person name="Niang G."/>
            <person name="Scheremetjew M."/>
            <person name="Finn R."/>
            <person name="Kale V."/>
            <person name="Holt S."/>
            <person name="Cochrane G."/>
            <person name="Meng A."/>
            <person name="Brown T."/>
            <person name="Cohen L."/>
        </authorList>
    </citation>
    <scope>NUCLEOTIDE SEQUENCE</scope>
    <source>
        <strain evidence="4">B650</strain>
    </source>
</reference>
<gene>
    <name evidence="4" type="ORF">LDAN0321_LOCUS21616</name>
</gene>
<protein>
    <submittedName>
        <fullName evidence="4">Uncharacterized protein</fullName>
    </submittedName>
</protein>
<organism evidence="4">
    <name type="scientific">Leptocylindrus danicus</name>
    <dbReference type="NCBI Taxonomy" id="163516"/>
    <lineage>
        <taxon>Eukaryota</taxon>
        <taxon>Sar</taxon>
        <taxon>Stramenopiles</taxon>
        <taxon>Ochrophyta</taxon>
        <taxon>Bacillariophyta</taxon>
        <taxon>Coscinodiscophyceae</taxon>
        <taxon>Chaetocerotophycidae</taxon>
        <taxon>Leptocylindrales</taxon>
        <taxon>Leptocylindraceae</taxon>
        <taxon>Leptocylindrus</taxon>
    </lineage>
</organism>